<dbReference type="EMBL" id="JAIUJS010000003">
    <property type="protein sequence ID" value="MCA0153162.1"/>
    <property type="molecule type" value="Genomic_DNA"/>
</dbReference>
<dbReference type="InterPro" id="IPR036249">
    <property type="entry name" value="Thioredoxin-like_sf"/>
</dbReference>
<gene>
    <name evidence="2" type="ORF">LBV24_08045</name>
</gene>
<dbReference type="SUPFAM" id="SSF52833">
    <property type="entry name" value="Thioredoxin-like"/>
    <property type="match status" value="1"/>
</dbReference>
<dbReference type="InterPro" id="IPR051099">
    <property type="entry name" value="AGR/TXD"/>
</dbReference>
<evidence type="ECO:0000313" key="2">
    <source>
        <dbReference type="EMBL" id="MCA0153162.1"/>
    </source>
</evidence>
<sequence length="146" mass="16963">MSILRFFTFICLIFSIQSFSQDWLVNIELAKSRALAEDKSIVLVFQGSDWCAPCMKLDREIWSTKEFQNLAQDSFIMLKADFPRRKQNQLSEEQKSHNNKLAEQYNTYGYFPYVVVLDAKGKALGSIGYEKSSPKIYYNKLKSFAN</sequence>
<dbReference type="PANTHER" id="PTHR15337">
    <property type="entry name" value="ANTERIOR GRADIENT PROTEIN-RELATED"/>
    <property type="match status" value="1"/>
</dbReference>
<dbReference type="RefSeq" id="WP_224478112.1">
    <property type="nucleotide sequence ID" value="NZ_JAIUJS010000003.1"/>
</dbReference>
<keyword evidence="1" id="KW-0732">Signal</keyword>
<dbReference type="PANTHER" id="PTHR15337:SF11">
    <property type="entry name" value="THIOREDOXIN DOMAIN-CONTAINING PROTEIN"/>
    <property type="match status" value="1"/>
</dbReference>
<accession>A0ABS7Y2T7</accession>
<protein>
    <submittedName>
        <fullName evidence="2">Thioredoxin family protein</fullName>
    </submittedName>
</protein>
<reference evidence="3" key="1">
    <citation type="submission" date="2023-07" db="EMBL/GenBank/DDBJ databases">
        <authorList>
            <person name="Yue Y."/>
        </authorList>
    </citation>
    <scope>NUCLEOTIDE SEQUENCE [LARGE SCALE GENOMIC DNA]</scope>
    <source>
        <strain evidence="3">2Y89</strain>
    </source>
</reference>
<organism evidence="2 3">
    <name type="scientific">Winogradskyella vincentii</name>
    <dbReference type="NCBI Taxonomy" id="2877122"/>
    <lineage>
        <taxon>Bacteria</taxon>
        <taxon>Pseudomonadati</taxon>
        <taxon>Bacteroidota</taxon>
        <taxon>Flavobacteriia</taxon>
        <taxon>Flavobacteriales</taxon>
        <taxon>Flavobacteriaceae</taxon>
        <taxon>Winogradskyella</taxon>
    </lineage>
</organism>
<name>A0ABS7Y2T7_9FLAO</name>
<comment type="caution">
    <text evidence="2">The sequence shown here is derived from an EMBL/GenBank/DDBJ whole genome shotgun (WGS) entry which is preliminary data.</text>
</comment>
<evidence type="ECO:0000313" key="3">
    <source>
        <dbReference type="Proteomes" id="UP001198402"/>
    </source>
</evidence>
<dbReference type="Pfam" id="PF13899">
    <property type="entry name" value="Thioredoxin_7"/>
    <property type="match status" value="1"/>
</dbReference>
<proteinExistence type="predicted"/>
<evidence type="ECO:0000256" key="1">
    <source>
        <dbReference type="ARBA" id="ARBA00022729"/>
    </source>
</evidence>
<keyword evidence="3" id="KW-1185">Reference proteome</keyword>
<dbReference type="Proteomes" id="UP001198402">
    <property type="component" value="Unassembled WGS sequence"/>
</dbReference>
<dbReference type="Gene3D" id="3.40.30.10">
    <property type="entry name" value="Glutaredoxin"/>
    <property type="match status" value="1"/>
</dbReference>